<dbReference type="Proteomes" id="UP000694924">
    <property type="component" value="Unplaced"/>
</dbReference>
<dbReference type="InterPro" id="IPR033490">
    <property type="entry name" value="LRP130"/>
</dbReference>
<sequence length="924" mass="108066">MALFLHSSKCITYLRNISKLIQTNGSNIRFLCLANVPNVPETNVSYNRKQVDFYTYQNTERNIDSLIEKVNKKLENKQIIDKQTIDEIINGIQIEGKIDSSQALSILQSCNLLLQCTPEQRMNLATTLWKLFNIYNIQMDVSYYNSLLEIYLKNKYEFSPLDILSDMKKQSIEPDESTYKKLLKYYCTKGNISEAMTVFQCMKDENYVLSDDVFNSFIVGYTQVGDLESALNVLRIMKDFNVTPTNKTYSTLMCAHATHNNTRSIQEILNKCRMEGISFTNENLLDVIYTLIANKNVNFVNEMLAELKRPFDIEVFEFISRIIDLKQENIAKKMYYYFHSDMKFLLTKFQFENFFLHKIICCAPNEKVVELCNEFYTYCDNKKVFVQAIYYAFKQNKDDLALSLLKEWKNRGHKLRPHYFWPILCKFQQNNDMKGLLEYVKNIKEVYDVVPCVNTVADYILPNILTPILSTTFILSQYNIPAEITRNALVYYWLSCSKTRLSSEYIKEHPYYYDDFILKSKLKLALFNTGDINSYLIIANNLSTKTKSGEIEKVSFDEKIIDVLNFLKENPTRISQILDYISKNGISISDDTHKILSEYQKKSPINKTSRLLKNLRKVNNSSKLNTRNTNVSAHNNFFFMNKLINEYSKEESRKVLEQYITKNPSDATAKLALNYAKKLISEGDINDAAELIKYTGQMIQVKSYLILEETRKLLNEVALIGNDVILHTFVDILQQQNYIIAPKNYLNLLITVHVNRGNIRKALEMAEILNKKYNYIPAFHQLVKLVVLVNDAKILQDLMNIAIKSYDEEYILGELIICFLRKNYQEEAKKLLQFFCTSNYNLEIIKEILQYYSLTERDWLLNKLLDFTIDYPNANRLALYECLAFIYVSRNDLLQGVKLWDRMRKEKVLPTAKIKSMLPIHKLN</sequence>
<dbReference type="Pfam" id="PF13041">
    <property type="entry name" value="PPR_2"/>
    <property type="match status" value="1"/>
</dbReference>
<dbReference type="GeneID" id="107067534"/>
<dbReference type="RefSeq" id="XP_015178622.1">
    <property type="nucleotide sequence ID" value="XM_015323136.1"/>
</dbReference>
<name>A0ABM1IEI5_POLDO</name>
<dbReference type="Pfam" id="PF13812">
    <property type="entry name" value="PPR_3"/>
    <property type="match status" value="1"/>
</dbReference>
<keyword evidence="2" id="KW-1185">Reference proteome</keyword>
<feature type="repeat" description="PPR" evidence="1">
    <location>
        <begin position="140"/>
        <end position="174"/>
    </location>
</feature>
<feature type="repeat" description="PPR" evidence="1">
    <location>
        <begin position="175"/>
        <end position="209"/>
    </location>
</feature>
<dbReference type="PANTHER" id="PTHR46669:SF1">
    <property type="entry name" value="LEUCINE-RICH PPR MOTIF-CONTAINING PROTEIN, MITOCHONDRIAL"/>
    <property type="match status" value="1"/>
</dbReference>
<dbReference type="PROSITE" id="PS51375">
    <property type="entry name" value="PPR"/>
    <property type="match status" value="3"/>
</dbReference>
<evidence type="ECO:0000256" key="1">
    <source>
        <dbReference type="PROSITE-ProRule" id="PRU00708"/>
    </source>
</evidence>
<dbReference type="PANTHER" id="PTHR46669">
    <property type="entry name" value="LEUCINE-RICH PPR MOTIF-CONTAINING PROTEIN, MITOCHONDRIAL"/>
    <property type="match status" value="1"/>
</dbReference>
<dbReference type="InterPro" id="IPR002885">
    <property type="entry name" value="PPR_rpt"/>
</dbReference>
<dbReference type="Gene3D" id="1.25.40.10">
    <property type="entry name" value="Tetratricopeptide repeat domain"/>
    <property type="match status" value="1"/>
</dbReference>
<evidence type="ECO:0000313" key="2">
    <source>
        <dbReference type="Proteomes" id="UP000694924"/>
    </source>
</evidence>
<gene>
    <name evidence="3" type="primary">LOC107067534</name>
</gene>
<protein>
    <submittedName>
        <fullName evidence="3">Leucine-rich PPR motif-containing protein, mitochondrial-like isoform X1</fullName>
    </submittedName>
</protein>
<evidence type="ECO:0000313" key="3">
    <source>
        <dbReference type="RefSeq" id="XP_015178622.1"/>
    </source>
</evidence>
<proteinExistence type="predicted"/>
<accession>A0ABM1IEI5</accession>
<dbReference type="InterPro" id="IPR011990">
    <property type="entry name" value="TPR-like_helical_dom_sf"/>
</dbReference>
<reference evidence="3" key="1">
    <citation type="submission" date="2025-08" db="UniProtKB">
        <authorList>
            <consortium name="RefSeq"/>
        </authorList>
    </citation>
    <scope>IDENTIFICATION</scope>
</reference>
<organism evidence="2 3">
    <name type="scientific">Polistes dominula</name>
    <name type="common">European paper wasp</name>
    <name type="synonym">Vespa dominula</name>
    <dbReference type="NCBI Taxonomy" id="743375"/>
    <lineage>
        <taxon>Eukaryota</taxon>
        <taxon>Metazoa</taxon>
        <taxon>Ecdysozoa</taxon>
        <taxon>Arthropoda</taxon>
        <taxon>Hexapoda</taxon>
        <taxon>Insecta</taxon>
        <taxon>Pterygota</taxon>
        <taxon>Neoptera</taxon>
        <taxon>Endopterygota</taxon>
        <taxon>Hymenoptera</taxon>
        <taxon>Apocrita</taxon>
        <taxon>Aculeata</taxon>
        <taxon>Vespoidea</taxon>
        <taxon>Vespidae</taxon>
        <taxon>Polistinae</taxon>
        <taxon>Polistini</taxon>
        <taxon>Polistes</taxon>
    </lineage>
</organism>
<feature type="repeat" description="PPR" evidence="1">
    <location>
        <begin position="210"/>
        <end position="244"/>
    </location>
</feature>